<proteinExistence type="predicted"/>
<dbReference type="AlphaFoldDB" id="A0AAE1QE11"/>
<evidence type="ECO:0000313" key="2">
    <source>
        <dbReference type="Proteomes" id="UP001292094"/>
    </source>
</evidence>
<accession>A0AAE1QE11</accession>
<name>A0AAE1QE11_9EUCA</name>
<evidence type="ECO:0000313" key="1">
    <source>
        <dbReference type="EMBL" id="KAK4323397.1"/>
    </source>
</evidence>
<reference evidence="1" key="1">
    <citation type="submission" date="2023-11" db="EMBL/GenBank/DDBJ databases">
        <title>Genome assemblies of two species of porcelain crab, Petrolisthes cinctipes and Petrolisthes manimaculis (Anomura: Porcellanidae).</title>
        <authorList>
            <person name="Angst P."/>
        </authorList>
    </citation>
    <scope>NUCLEOTIDE SEQUENCE</scope>
    <source>
        <strain evidence="1">PB745_02</strain>
        <tissue evidence="1">Gill</tissue>
    </source>
</reference>
<dbReference type="Proteomes" id="UP001292094">
    <property type="component" value="Unassembled WGS sequence"/>
</dbReference>
<protein>
    <submittedName>
        <fullName evidence="1">Uncharacterized protein</fullName>
    </submittedName>
</protein>
<keyword evidence="2" id="KW-1185">Reference proteome</keyword>
<dbReference type="EMBL" id="JAWZYT010000445">
    <property type="protein sequence ID" value="KAK4323397.1"/>
    <property type="molecule type" value="Genomic_DNA"/>
</dbReference>
<comment type="caution">
    <text evidence="1">The sequence shown here is derived from an EMBL/GenBank/DDBJ whole genome shotgun (WGS) entry which is preliminary data.</text>
</comment>
<sequence length="112" mass="12454">MIAVLTPQLYIEVWVHLPVHFPVSCTSSSNTMSLLDYIDKDFANRDPELAAAILEFEGIQVLTLSYPHLQLKKKGRKAHFHRQKGHKSLLPLLQELARGVLLIFIHGGAGGG</sequence>
<gene>
    <name evidence="1" type="ORF">Pmani_005891</name>
</gene>
<organism evidence="1 2">
    <name type="scientific">Petrolisthes manimaculis</name>
    <dbReference type="NCBI Taxonomy" id="1843537"/>
    <lineage>
        <taxon>Eukaryota</taxon>
        <taxon>Metazoa</taxon>
        <taxon>Ecdysozoa</taxon>
        <taxon>Arthropoda</taxon>
        <taxon>Crustacea</taxon>
        <taxon>Multicrustacea</taxon>
        <taxon>Malacostraca</taxon>
        <taxon>Eumalacostraca</taxon>
        <taxon>Eucarida</taxon>
        <taxon>Decapoda</taxon>
        <taxon>Pleocyemata</taxon>
        <taxon>Anomura</taxon>
        <taxon>Galatheoidea</taxon>
        <taxon>Porcellanidae</taxon>
        <taxon>Petrolisthes</taxon>
    </lineage>
</organism>